<name>A0A345UK03_9BACT</name>
<dbReference type="PANTHER" id="PTHR11079">
    <property type="entry name" value="CYTOSINE DEAMINASE FAMILY MEMBER"/>
    <property type="match status" value="1"/>
</dbReference>
<evidence type="ECO:0000313" key="2">
    <source>
        <dbReference type="EMBL" id="AXJ00805.1"/>
    </source>
</evidence>
<dbReference type="GO" id="GO:0047974">
    <property type="term" value="F:guanosine deaminase activity"/>
    <property type="evidence" value="ECO:0007669"/>
    <property type="project" value="TreeGrafter"/>
</dbReference>
<feature type="domain" description="CMP/dCMP-type deaminase" evidence="1">
    <location>
        <begin position="17"/>
        <end position="142"/>
    </location>
</feature>
<dbReference type="RefSeq" id="WP_114984064.1">
    <property type="nucleotide sequence ID" value="NZ_CP027806.1"/>
</dbReference>
<organism evidence="2 3">
    <name type="scientific">Cyclonatronum proteinivorum</name>
    <dbReference type="NCBI Taxonomy" id="1457365"/>
    <lineage>
        <taxon>Bacteria</taxon>
        <taxon>Pseudomonadati</taxon>
        <taxon>Balneolota</taxon>
        <taxon>Balneolia</taxon>
        <taxon>Balneolales</taxon>
        <taxon>Cyclonatronaceae</taxon>
        <taxon>Cyclonatronum</taxon>
    </lineage>
</organism>
<dbReference type="SUPFAM" id="SSF53927">
    <property type="entry name" value="Cytidine deaminase-like"/>
    <property type="match status" value="1"/>
</dbReference>
<dbReference type="KEGG" id="cprv:CYPRO_1554"/>
<reference evidence="2 3" key="1">
    <citation type="submission" date="2018-03" db="EMBL/GenBank/DDBJ databases">
        <title>Phenotypic and genomic properties of Cyclonatronum proteinivorum gen. nov., sp. nov., a haloalkaliphilic bacteroidete from soda lakes possessing Na+-translocating rhodopsin.</title>
        <authorList>
            <person name="Toshchakov S.V."/>
            <person name="Korzhenkov A."/>
            <person name="Samarov N.I."/>
            <person name="Kublanov I.V."/>
            <person name="Muntyan M.S."/>
            <person name="Sorokin D.Y."/>
        </authorList>
    </citation>
    <scope>NUCLEOTIDE SEQUENCE [LARGE SCALE GENOMIC DNA]</scope>
    <source>
        <strain evidence="2 3">Omega</strain>
    </source>
</reference>
<dbReference type="CDD" id="cd01285">
    <property type="entry name" value="nucleoside_deaminase"/>
    <property type="match status" value="1"/>
</dbReference>
<dbReference type="EMBL" id="CP027806">
    <property type="protein sequence ID" value="AXJ00805.1"/>
    <property type="molecule type" value="Genomic_DNA"/>
</dbReference>
<dbReference type="Gene3D" id="3.40.140.10">
    <property type="entry name" value="Cytidine Deaminase, domain 2"/>
    <property type="match status" value="1"/>
</dbReference>
<dbReference type="GO" id="GO:0006152">
    <property type="term" value="P:purine nucleoside catabolic process"/>
    <property type="evidence" value="ECO:0007669"/>
    <property type="project" value="TreeGrafter"/>
</dbReference>
<sequence length="158" mass="16756">MTSTRNSTADNSLESGHPYSAHMQQLIQAAKAAGTPYASMLLNEAGDVVVQNVNTVKQQCDPTAHAEMNTIRQAAAKLGRVNLSGCHLITTCEPCPMCAAAAFWSNISKVTFGLSIAGITAAGHRQIPIKADDILRHSKAKAEVEGGLLADEVRKIFP</sequence>
<keyword evidence="3" id="KW-1185">Reference proteome</keyword>
<evidence type="ECO:0000259" key="1">
    <source>
        <dbReference type="PROSITE" id="PS51747"/>
    </source>
</evidence>
<dbReference type="PANTHER" id="PTHR11079:SF161">
    <property type="entry name" value="CMP_DCMP-TYPE DEAMINASE DOMAIN-CONTAINING PROTEIN"/>
    <property type="match status" value="1"/>
</dbReference>
<dbReference type="PROSITE" id="PS51747">
    <property type="entry name" value="CYT_DCMP_DEAMINASES_2"/>
    <property type="match status" value="1"/>
</dbReference>
<dbReference type="Pfam" id="PF00383">
    <property type="entry name" value="dCMP_cyt_deam_1"/>
    <property type="match status" value="1"/>
</dbReference>
<evidence type="ECO:0000313" key="3">
    <source>
        <dbReference type="Proteomes" id="UP000254808"/>
    </source>
</evidence>
<dbReference type="OrthoDB" id="9802676at2"/>
<gene>
    <name evidence="2" type="ORF">CYPRO_1554</name>
</gene>
<dbReference type="Proteomes" id="UP000254808">
    <property type="component" value="Chromosome"/>
</dbReference>
<accession>A0A345UK03</accession>
<dbReference type="AlphaFoldDB" id="A0A345UK03"/>
<dbReference type="InterPro" id="IPR016193">
    <property type="entry name" value="Cytidine_deaminase-like"/>
</dbReference>
<dbReference type="InterPro" id="IPR002125">
    <property type="entry name" value="CMP_dCMP_dom"/>
</dbReference>
<protein>
    <submittedName>
        <fullName evidence="2">tRNA(Arg) A34 adenosine deaminase TadA</fullName>
    </submittedName>
</protein>
<proteinExistence type="predicted"/>